<dbReference type="RefSeq" id="WP_023926834.1">
    <property type="nucleotide sequence ID" value="NZ_KI669454.1"/>
</dbReference>
<dbReference type="GO" id="GO:0005886">
    <property type="term" value="C:plasma membrane"/>
    <property type="evidence" value="ECO:0007669"/>
    <property type="project" value="UniProtKB-SubCell"/>
</dbReference>
<dbReference type="OrthoDB" id="9815691at2"/>
<feature type="transmembrane region" description="Helical" evidence="9">
    <location>
        <begin position="174"/>
        <end position="196"/>
    </location>
</feature>
<evidence type="ECO:0000256" key="1">
    <source>
        <dbReference type="ARBA" id="ARBA00004651"/>
    </source>
</evidence>
<dbReference type="EMBL" id="AZJI01000001">
    <property type="protein sequence ID" value="ETD24832.1"/>
    <property type="molecule type" value="Genomic_DNA"/>
</dbReference>
<feature type="transmembrane region" description="Helical" evidence="9">
    <location>
        <begin position="275"/>
        <end position="296"/>
    </location>
</feature>
<sequence>MPRTQHSHSKDSPKATSQSTLQNTSSTIPRSNPQTLHINSTNSTNPTNALLYALIALLGFILIVRLVSLALYPLMDPTEARYAEMARKILELNDWVVLHYTYEQPFWGKPPLSFWGSAVGMWIFGINEFGARIAPFVASLLVCVLFFAWDFGGKSSNGTNTASSASDFAKRRHILLALASAIILSSSAIGLVSAGAVMTDEFLLICVGLCMVGFWRCVGDCGVANVASKQECGSEKATISKATKTCKTSKNKRLWGYVFFIGVGLGLLAKGPLILVLAGVPLVGFVLLVFLARRFCDCASLRLDFRHFPLFSGSALALLIALPWYVACEARSEGFLEYFIVGEHFKRFLVSGWEGDLYGSAHSRRLGSIWLFFLVAFLPWSVAFVGFLCAFATKIFRQDSSVPNAQKSSEFKALAGVSKRVCNAIFTPLLANNAKSLYLTLWLLTPLAFFTLSRNVLWTYVLPCALPFSILLAQWIFQSGLKKYIWIAPFVIVAGFGAFIATPSADKALAPYHHKDIFAHFSGDSELLYIGLTPSYSAQFYTHAKFDTLHAQSPALEPFREKIYSLKDLKECEDLGASCEISALLSAKKRVSIAIKSSDFASYSEIFTRLAPHFRQVAQSKGIMLLQNF</sequence>
<feature type="transmembrane region" description="Helical" evidence="9">
    <location>
        <begin position="308"/>
        <end position="327"/>
    </location>
</feature>
<keyword evidence="2" id="KW-1003">Cell membrane</keyword>
<dbReference type="PATRIC" id="fig|1357400.3.peg.243"/>
<evidence type="ECO:0000313" key="11">
    <source>
        <dbReference type="EMBL" id="ETD24832.1"/>
    </source>
</evidence>
<evidence type="ECO:0000256" key="2">
    <source>
        <dbReference type="ARBA" id="ARBA00022475"/>
    </source>
</evidence>
<evidence type="ECO:0000256" key="5">
    <source>
        <dbReference type="ARBA" id="ARBA00022692"/>
    </source>
</evidence>
<feature type="transmembrane region" description="Helical" evidence="9">
    <location>
        <begin position="202"/>
        <end position="219"/>
    </location>
</feature>
<feature type="transmembrane region" description="Helical" evidence="9">
    <location>
        <begin position="49"/>
        <end position="72"/>
    </location>
</feature>
<keyword evidence="5 9" id="KW-0812">Transmembrane</keyword>
<dbReference type="AlphaFoldDB" id="V8CCJ7"/>
<dbReference type="PANTHER" id="PTHR33908">
    <property type="entry name" value="MANNOSYLTRANSFERASE YKCB-RELATED"/>
    <property type="match status" value="1"/>
</dbReference>
<evidence type="ECO:0000259" key="10">
    <source>
        <dbReference type="Pfam" id="PF02366"/>
    </source>
</evidence>
<evidence type="ECO:0000256" key="3">
    <source>
        <dbReference type="ARBA" id="ARBA00022676"/>
    </source>
</evidence>
<feature type="transmembrane region" description="Helical" evidence="9">
    <location>
        <begin position="484"/>
        <end position="501"/>
    </location>
</feature>
<keyword evidence="12" id="KW-1185">Reference proteome</keyword>
<keyword evidence="6 9" id="KW-1133">Transmembrane helix</keyword>
<dbReference type="eggNOG" id="COG1807">
    <property type="taxonomic scope" value="Bacteria"/>
</dbReference>
<dbReference type="GO" id="GO:0016763">
    <property type="term" value="F:pentosyltransferase activity"/>
    <property type="evidence" value="ECO:0007669"/>
    <property type="project" value="TreeGrafter"/>
</dbReference>
<dbReference type="HOGENOM" id="CLU_019200_5_2_7"/>
<feature type="region of interest" description="Disordered" evidence="8">
    <location>
        <begin position="1"/>
        <end position="40"/>
    </location>
</feature>
<feature type="transmembrane region" description="Helical" evidence="9">
    <location>
        <begin position="133"/>
        <end position="153"/>
    </location>
</feature>
<evidence type="ECO:0000256" key="8">
    <source>
        <dbReference type="SAM" id="MobiDB-lite"/>
    </source>
</evidence>
<name>V8CCJ7_9HELI</name>
<dbReference type="GO" id="GO:0009103">
    <property type="term" value="P:lipopolysaccharide biosynthetic process"/>
    <property type="evidence" value="ECO:0007669"/>
    <property type="project" value="UniProtKB-ARBA"/>
</dbReference>
<evidence type="ECO:0000313" key="12">
    <source>
        <dbReference type="Proteomes" id="UP000018731"/>
    </source>
</evidence>
<dbReference type="GO" id="GO:0006493">
    <property type="term" value="P:protein O-linked glycosylation"/>
    <property type="evidence" value="ECO:0007669"/>
    <property type="project" value="InterPro"/>
</dbReference>
<dbReference type="InterPro" id="IPR003342">
    <property type="entry name" value="ArnT-like_N"/>
</dbReference>
<comment type="subcellular location">
    <subcellularLocation>
        <location evidence="1">Cell membrane</location>
        <topology evidence="1">Multi-pass membrane protein</topology>
    </subcellularLocation>
</comment>
<keyword evidence="3" id="KW-0328">Glycosyltransferase</keyword>
<dbReference type="Proteomes" id="UP000018731">
    <property type="component" value="Unassembled WGS sequence"/>
</dbReference>
<dbReference type="STRING" id="1357400.HMPREF2086_00166"/>
<feature type="transmembrane region" description="Helical" evidence="9">
    <location>
        <begin position="436"/>
        <end position="452"/>
    </location>
</feature>
<proteinExistence type="predicted"/>
<evidence type="ECO:0000256" key="7">
    <source>
        <dbReference type="ARBA" id="ARBA00023136"/>
    </source>
</evidence>
<organism evidence="11 12">
    <name type="scientific">Helicobacter macacae MIT 99-5501</name>
    <dbReference type="NCBI Taxonomy" id="1357400"/>
    <lineage>
        <taxon>Bacteria</taxon>
        <taxon>Pseudomonadati</taxon>
        <taxon>Campylobacterota</taxon>
        <taxon>Epsilonproteobacteria</taxon>
        <taxon>Campylobacterales</taxon>
        <taxon>Helicobacteraceae</taxon>
        <taxon>Helicobacter</taxon>
    </lineage>
</organism>
<dbReference type="InterPro" id="IPR050297">
    <property type="entry name" value="LipidA_mod_glycosyltrf_83"/>
</dbReference>
<feature type="transmembrane region" description="Helical" evidence="9">
    <location>
        <begin position="254"/>
        <end position="269"/>
    </location>
</feature>
<feature type="transmembrane region" description="Helical" evidence="9">
    <location>
        <begin position="458"/>
        <end position="477"/>
    </location>
</feature>
<dbReference type="Pfam" id="PF02366">
    <property type="entry name" value="PMT"/>
    <property type="match status" value="1"/>
</dbReference>
<evidence type="ECO:0000256" key="6">
    <source>
        <dbReference type="ARBA" id="ARBA00022989"/>
    </source>
</evidence>
<gene>
    <name evidence="11" type="ORF">HMPREF2086_00166</name>
</gene>
<reference evidence="11 12" key="1">
    <citation type="journal article" date="2014" name="Genome Announc.">
        <title>Draft genome sequences of six enterohepatic helicobacter species isolated from humans and one from rhesus macaques.</title>
        <authorList>
            <person name="Shen Z."/>
            <person name="Sheh A."/>
            <person name="Young S.K."/>
            <person name="Abouelliel A."/>
            <person name="Ward D.V."/>
            <person name="Earl A.M."/>
            <person name="Fox J.G."/>
        </authorList>
    </citation>
    <scope>NUCLEOTIDE SEQUENCE [LARGE SCALE GENOMIC DNA]</scope>
    <source>
        <strain evidence="11 12">MIT 99-5501</strain>
    </source>
</reference>
<evidence type="ECO:0000256" key="4">
    <source>
        <dbReference type="ARBA" id="ARBA00022679"/>
    </source>
</evidence>
<feature type="compositionally biased region" description="Polar residues" evidence="8">
    <location>
        <begin position="28"/>
        <end position="40"/>
    </location>
</feature>
<keyword evidence="4" id="KW-0808">Transferase</keyword>
<evidence type="ECO:0000256" key="9">
    <source>
        <dbReference type="SAM" id="Phobius"/>
    </source>
</evidence>
<accession>V8CCJ7</accession>
<dbReference type="PANTHER" id="PTHR33908:SF3">
    <property type="entry name" value="UNDECAPRENYL PHOSPHATE-ALPHA-4-AMINO-4-DEOXY-L-ARABINOSE ARABINOSYL TRANSFERASE"/>
    <property type="match status" value="1"/>
</dbReference>
<protein>
    <recommendedName>
        <fullName evidence="10">ArnT-like N-terminal domain-containing protein</fullName>
    </recommendedName>
</protein>
<dbReference type="GO" id="GO:0010041">
    <property type="term" value="P:response to iron(III) ion"/>
    <property type="evidence" value="ECO:0007669"/>
    <property type="project" value="TreeGrafter"/>
</dbReference>
<keyword evidence="7 9" id="KW-0472">Membrane</keyword>
<feature type="domain" description="ArnT-like N-terminal" evidence="10">
    <location>
        <begin position="173"/>
        <end position="339"/>
    </location>
</feature>
<feature type="transmembrane region" description="Helical" evidence="9">
    <location>
        <begin position="369"/>
        <end position="391"/>
    </location>
</feature>
<comment type="caution">
    <text evidence="11">The sequence shown here is derived from an EMBL/GenBank/DDBJ whole genome shotgun (WGS) entry which is preliminary data.</text>
</comment>
<feature type="compositionally biased region" description="Low complexity" evidence="8">
    <location>
        <begin position="16"/>
        <end position="27"/>
    </location>
</feature>
<dbReference type="GO" id="GO:0000030">
    <property type="term" value="F:mannosyltransferase activity"/>
    <property type="evidence" value="ECO:0007669"/>
    <property type="project" value="InterPro"/>
</dbReference>